<evidence type="ECO:0000313" key="2">
    <source>
        <dbReference type="EMBL" id="OMH98372.1"/>
    </source>
</evidence>
<keyword evidence="3" id="KW-1185">Reference proteome</keyword>
<organism evidence="2 3">
    <name type="scientific">Bacillus swezeyi</name>
    <dbReference type="NCBI Taxonomy" id="1925020"/>
    <lineage>
        <taxon>Bacteria</taxon>
        <taxon>Bacillati</taxon>
        <taxon>Bacillota</taxon>
        <taxon>Bacilli</taxon>
        <taxon>Bacillales</taxon>
        <taxon>Bacillaceae</taxon>
        <taxon>Bacillus</taxon>
    </lineage>
</organism>
<protein>
    <submittedName>
        <fullName evidence="2">Uncharacterized protein</fullName>
    </submittedName>
</protein>
<feature type="compositionally biased region" description="Basic residues" evidence="1">
    <location>
        <begin position="8"/>
        <end position="19"/>
    </location>
</feature>
<dbReference type="AlphaFoldDB" id="A0A1R1Q7G1"/>
<feature type="region of interest" description="Disordered" evidence="1">
    <location>
        <begin position="1"/>
        <end position="24"/>
    </location>
</feature>
<dbReference type="Proteomes" id="UP000187367">
    <property type="component" value="Unassembled WGS sequence"/>
</dbReference>
<proteinExistence type="predicted"/>
<dbReference type="EMBL" id="MTJL01000054">
    <property type="protein sequence ID" value="OMH98372.1"/>
    <property type="molecule type" value="Genomic_DNA"/>
</dbReference>
<sequence length="69" mass="7940">MVSVARFRFPKPKPKKPKITKNAPYKKNGGTIKKILLVNTLIKDISMIQVESQLVTTEHSMEKTWMLLN</sequence>
<comment type="caution">
    <text evidence="2">The sequence shown here is derived from an EMBL/GenBank/DDBJ whole genome shotgun (WGS) entry which is preliminary data.</text>
</comment>
<evidence type="ECO:0000313" key="3">
    <source>
        <dbReference type="Proteomes" id="UP000187367"/>
    </source>
</evidence>
<reference evidence="2 3" key="1">
    <citation type="submission" date="2017-01" db="EMBL/GenBank/DDBJ databases">
        <title>Bacillus phylogenomics.</title>
        <authorList>
            <person name="Dunlap C."/>
        </authorList>
    </citation>
    <scope>NUCLEOTIDE SEQUENCE [LARGE SCALE GENOMIC DNA]</scope>
    <source>
        <strain evidence="2 3">NRRL B-41282</strain>
    </source>
</reference>
<name>A0A1R1Q7G1_9BACI</name>
<accession>A0A1R1Q7G1</accession>
<gene>
    <name evidence="2" type="ORF">BW143_21395</name>
</gene>
<evidence type="ECO:0000256" key="1">
    <source>
        <dbReference type="SAM" id="MobiDB-lite"/>
    </source>
</evidence>